<dbReference type="HOGENOM" id="CLU_2372369_0_0_1"/>
<evidence type="ECO:0000313" key="3">
    <source>
        <dbReference type="Proteomes" id="UP000008784"/>
    </source>
</evidence>
<dbReference type="Proteomes" id="UP000008784">
    <property type="component" value="Unassembled WGS sequence"/>
</dbReference>
<dbReference type="InParanoid" id="G1XBI4"/>
<feature type="compositionally biased region" description="Basic and acidic residues" evidence="1">
    <location>
        <begin position="29"/>
        <end position="38"/>
    </location>
</feature>
<evidence type="ECO:0000256" key="1">
    <source>
        <dbReference type="SAM" id="MobiDB-lite"/>
    </source>
</evidence>
<reference evidence="2 3" key="1">
    <citation type="journal article" date="2011" name="PLoS Pathog.">
        <title>Genomic and proteomic analyses of the fungus Arthrobotrys oligospora provide insights into nematode-trap formation.</title>
        <authorList>
            <person name="Yang J."/>
            <person name="Wang L."/>
            <person name="Ji X."/>
            <person name="Feng Y."/>
            <person name="Li X."/>
            <person name="Zou C."/>
            <person name="Xu J."/>
            <person name="Ren Y."/>
            <person name="Mi Q."/>
            <person name="Wu J."/>
            <person name="Liu S."/>
            <person name="Liu Y."/>
            <person name="Huang X."/>
            <person name="Wang H."/>
            <person name="Niu X."/>
            <person name="Li J."/>
            <person name="Liang L."/>
            <person name="Luo Y."/>
            <person name="Ji K."/>
            <person name="Zhou W."/>
            <person name="Yu Z."/>
            <person name="Li G."/>
            <person name="Liu Y."/>
            <person name="Li L."/>
            <person name="Qiao M."/>
            <person name="Feng L."/>
            <person name="Zhang K.-Q."/>
        </authorList>
    </citation>
    <scope>NUCLEOTIDE SEQUENCE [LARGE SCALE GENOMIC DNA]</scope>
    <source>
        <strain evidence="3">ATCC 24927 / CBS 115.81 / DSM 1491</strain>
    </source>
</reference>
<protein>
    <submittedName>
        <fullName evidence="2">Uncharacterized protein</fullName>
    </submittedName>
</protein>
<organism evidence="2 3">
    <name type="scientific">Arthrobotrys oligospora (strain ATCC 24927 / CBS 115.81 / DSM 1491)</name>
    <name type="common">Nematode-trapping fungus</name>
    <name type="synonym">Didymozoophaga oligospora</name>
    <dbReference type="NCBI Taxonomy" id="756982"/>
    <lineage>
        <taxon>Eukaryota</taxon>
        <taxon>Fungi</taxon>
        <taxon>Dikarya</taxon>
        <taxon>Ascomycota</taxon>
        <taxon>Pezizomycotina</taxon>
        <taxon>Orbiliomycetes</taxon>
        <taxon>Orbiliales</taxon>
        <taxon>Orbiliaceae</taxon>
        <taxon>Orbilia</taxon>
        <taxon>Orbilia oligospora</taxon>
    </lineage>
</organism>
<accession>G1XBI4</accession>
<keyword evidence="3" id="KW-1185">Reference proteome</keyword>
<comment type="caution">
    <text evidence="2">The sequence shown here is derived from an EMBL/GenBank/DDBJ whole genome shotgun (WGS) entry which is preliminary data.</text>
</comment>
<evidence type="ECO:0000313" key="2">
    <source>
        <dbReference type="EMBL" id="EGX49248.1"/>
    </source>
</evidence>
<dbReference type="GeneID" id="22892753"/>
<dbReference type="AlphaFoldDB" id="G1XBI4"/>
<gene>
    <name evidence="2" type="ORF">AOL_s00078g281</name>
</gene>
<proteinExistence type="predicted"/>
<dbReference type="RefSeq" id="XP_011121846.1">
    <property type="nucleotide sequence ID" value="XM_011123544.1"/>
</dbReference>
<sequence>MTVIIDQGAEKSNILDTDTSKSSVLTETEEPRPVLESKSTVEHKPLVLEQNGGGVSIWTTRIVILAGGSVSNILCSVSSHYLILWLANANTNPNP</sequence>
<feature type="region of interest" description="Disordered" evidence="1">
    <location>
        <begin position="1"/>
        <end position="38"/>
    </location>
</feature>
<name>G1XBI4_ARTOA</name>
<feature type="compositionally biased region" description="Polar residues" evidence="1">
    <location>
        <begin position="14"/>
        <end position="26"/>
    </location>
</feature>
<dbReference type="EMBL" id="ADOT01000134">
    <property type="protein sequence ID" value="EGX49248.1"/>
    <property type="molecule type" value="Genomic_DNA"/>
</dbReference>